<protein>
    <submittedName>
        <fullName evidence="1">Uncharacterized protein</fullName>
    </submittedName>
</protein>
<sequence length="88" mass="10447">MTLNVNWVTELVMKNMNAIPVRDNRASNTWRFSVDQPIDFGIISQQIRRPEVEYAFEHNLYTASSWHRERRMGKLRDCTVQNIEVHKG</sequence>
<name>A0A2A6C010_PRIPA</name>
<gene>
    <name evidence="1" type="primary">WBGene00284266</name>
</gene>
<organism evidence="1 2">
    <name type="scientific">Pristionchus pacificus</name>
    <name type="common">Parasitic nematode worm</name>
    <dbReference type="NCBI Taxonomy" id="54126"/>
    <lineage>
        <taxon>Eukaryota</taxon>
        <taxon>Metazoa</taxon>
        <taxon>Ecdysozoa</taxon>
        <taxon>Nematoda</taxon>
        <taxon>Chromadorea</taxon>
        <taxon>Rhabditida</taxon>
        <taxon>Rhabditina</taxon>
        <taxon>Diplogasteromorpha</taxon>
        <taxon>Diplogasteroidea</taxon>
        <taxon>Neodiplogasteridae</taxon>
        <taxon>Pristionchus</taxon>
    </lineage>
</organism>
<reference evidence="1" key="2">
    <citation type="submission" date="2022-06" db="UniProtKB">
        <authorList>
            <consortium name="EnsemblMetazoa"/>
        </authorList>
    </citation>
    <scope>IDENTIFICATION</scope>
    <source>
        <strain evidence="1">PS312</strain>
    </source>
</reference>
<reference evidence="2" key="1">
    <citation type="journal article" date="2008" name="Nat. Genet.">
        <title>The Pristionchus pacificus genome provides a unique perspective on nematode lifestyle and parasitism.</title>
        <authorList>
            <person name="Dieterich C."/>
            <person name="Clifton S.W."/>
            <person name="Schuster L.N."/>
            <person name="Chinwalla A."/>
            <person name="Delehaunty K."/>
            <person name="Dinkelacker I."/>
            <person name="Fulton L."/>
            <person name="Fulton R."/>
            <person name="Godfrey J."/>
            <person name="Minx P."/>
            <person name="Mitreva M."/>
            <person name="Roeseler W."/>
            <person name="Tian H."/>
            <person name="Witte H."/>
            <person name="Yang S.P."/>
            <person name="Wilson R.K."/>
            <person name="Sommer R.J."/>
        </authorList>
    </citation>
    <scope>NUCLEOTIDE SEQUENCE [LARGE SCALE GENOMIC DNA]</scope>
    <source>
        <strain evidence="2">PS312</strain>
    </source>
</reference>
<dbReference type="EnsemblMetazoa" id="PPA45897.1">
    <property type="protein sequence ID" value="PPA45897.1"/>
    <property type="gene ID" value="WBGene00284266"/>
</dbReference>
<keyword evidence="2" id="KW-1185">Reference proteome</keyword>
<accession>A0A8R1Z6A7</accession>
<proteinExistence type="predicted"/>
<accession>A0A2A6C010</accession>
<dbReference type="Proteomes" id="UP000005239">
    <property type="component" value="Unassembled WGS sequence"/>
</dbReference>
<dbReference type="AlphaFoldDB" id="A0A2A6C010"/>
<evidence type="ECO:0000313" key="1">
    <source>
        <dbReference type="EnsemblMetazoa" id="PPA45897.1"/>
    </source>
</evidence>
<evidence type="ECO:0000313" key="2">
    <source>
        <dbReference type="Proteomes" id="UP000005239"/>
    </source>
</evidence>